<dbReference type="RefSeq" id="WP_280628491.1">
    <property type="nucleotide sequence ID" value="NZ_CP123496.1"/>
</dbReference>
<accession>A0AA95G8D0</accession>
<dbReference type="Proteomes" id="UP001177597">
    <property type="component" value="Plasmid paIh6"/>
</dbReference>
<keyword evidence="2" id="KW-0614">Plasmid</keyword>
<sequence>MDELVKKISSYHIFNYLIPGVIASFLIDILFNYSFKFIQENIFVGLFFYYFIGSIISRIGSLISPLIDIIFRIKKVDYKYYVTAEKIDSKIDVLSEINNMYRSFYSMFFILTLISLYNLSFTDELSWIISIALLLFFLIYVFSYKKQTGFIVKRVEKTNNKTPT</sequence>
<feature type="transmembrane region" description="Helical" evidence="1">
    <location>
        <begin position="125"/>
        <end position="144"/>
    </location>
</feature>
<geneLocation type="plasmid" evidence="2 3">
    <name>paIh6</name>
</geneLocation>
<feature type="transmembrane region" description="Helical" evidence="1">
    <location>
        <begin position="47"/>
        <end position="71"/>
    </location>
</feature>
<reference evidence="2" key="1">
    <citation type="submission" date="2023-04" db="EMBL/GenBank/DDBJ databases">
        <title>Genome dynamics across the evolutionary transition to endosymbiosis.</title>
        <authorList>
            <person name="Siozios S."/>
            <person name="Nadal-Jimenez P."/>
            <person name="Azagi T."/>
            <person name="Sprong H."/>
            <person name="Frost C.L."/>
            <person name="Parratt S.R."/>
            <person name="Taylor G."/>
            <person name="Brettell L."/>
            <person name="Lew K.C."/>
            <person name="Croft L."/>
            <person name="King K.C."/>
            <person name="Brockhurst M.A."/>
            <person name="Hypsa V."/>
            <person name="Novakova E."/>
            <person name="Darby A.C."/>
            <person name="Hurst G.D.D."/>
        </authorList>
    </citation>
    <scope>NUCLEOTIDE SEQUENCE</scope>
    <source>
        <strain evidence="2">AIh</strain>
        <plasmid evidence="2">paIh6</plasmid>
    </source>
</reference>
<keyword evidence="1" id="KW-1133">Transmembrane helix</keyword>
<name>A0AA95G8D0_9GAMM</name>
<evidence type="ECO:0000256" key="1">
    <source>
        <dbReference type="SAM" id="Phobius"/>
    </source>
</evidence>
<protein>
    <submittedName>
        <fullName evidence="2">Phosphohistidine phosphatase</fullName>
    </submittedName>
</protein>
<evidence type="ECO:0000313" key="2">
    <source>
        <dbReference type="EMBL" id="WGL94086.1"/>
    </source>
</evidence>
<gene>
    <name evidence="2" type="ORF">QE207_01750</name>
</gene>
<feature type="transmembrane region" description="Helical" evidence="1">
    <location>
        <begin position="12"/>
        <end position="35"/>
    </location>
</feature>
<dbReference type="AlphaFoldDB" id="A0AA95G8D0"/>
<proteinExistence type="predicted"/>
<keyword evidence="1" id="KW-0812">Transmembrane</keyword>
<organism evidence="2 3">
    <name type="scientific">Arsenophonus nasoniae</name>
    <name type="common">son-killer infecting Nasonia vitripennis</name>
    <dbReference type="NCBI Taxonomy" id="638"/>
    <lineage>
        <taxon>Bacteria</taxon>
        <taxon>Pseudomonadati</taxon>
        <taxon>Pseudomonadota</taxon>
        <taxon>Gammaproteobacteria</taxon>
        <taxon>Enterobacterales</taxon>
        <taxon>Morganellaceae</taxon>
        <taxon>Arsenophonus</taxon>
    </lineage>
</organism>
<feature type="transmembrane region" description="Helical" evidence="1">
    <location>
        <begin position="100"/>
        <end position="119"/>
    </location>
</feature>
<dbReference type="EMBL" id="CP123496">
    <property type="protein sequence ID" value="WGL94086.1"/>
    <property type="molecule type" value="Genomic_DNA"/>
</dbReference>
<evidence type="ECO:0000313" key="3">
    <source>
        <dbReference type="Proteomes" id="UP001177597"/>
    </source>
</evidence>
<keyword evidence="1" id="KW-0472">Membrane</keyword>